<organism evidence="1">
    <name type="scientific">Salmonella enterica subsp. enterica serovar Bareilly</name>
    <dbReference type="NCBI Taxonomy" id="58096"/>
    <lineage>
        <taxon>Bacteria</taxon>
        <taxon>Pseudomonadati</taxon>
        <taxon>Pseudomonadota</taxon>
        <taxon>Gammaproteobacteria</taxon>
        <taxon>Enterobacterales</taxon>
        <taxon>Enterobacteriaceae</taxon>
        <taxon>Salmonella</taxon>
    </lineage>
</organism>
<evidence type="ECO:0000313" key="1">
    <source>
        <dbReference type="EMBL" id="HAE7777493.1"/>
    </source>
</evidence>
<accession>A0A736VT05</accession>
<dbReference type="AlphaFoldDB" id="A0A736VT05"/>
<reference evidence="1" key="1">
    <citation type="journal article" date="2018" name="Genome Biol.">
        <title>SKESA: strategic k-mer extension for scrupulous assemblies.</title>
        <authorList>
            <person name="Souvorov A."/>
            <person name="Agarwala R."/>
            <person name="Lipman D.J."/>
        </authorList>
    </citation>
    <scope>NUCLEOTIDE SEQUENCE</scope>
    <source>
        <strain evidence="1">BCW_2644</strain>
    </source>
</reference>
<gene>
    <name evidence="1" type="ORF">G4P63_000245</name>
</gene>
<name>A0A736VT05_SALET</name>
<comment type="caution">
    <text evidence="1">The sequence shown here is derived from an EMBL/GenBank/DDBJ whole genome shotgun (WGS) entry which is preliminary data.</text>
</comment>
<protein>
    <submittedName>
        <fullName evidence="1">Uncharacterized protein</fullName>
    </submittedName>
</protein>
<dbReference type="EMBL" id="DAATAK010000001">
    <property type="protein sequence ID" value="HAE7777493.1"/>
    <property type="molecule type" value="Genomic_DNA"/>
</dbReference>
<proteinExistence type="predicted"/>
<reference evidence="1" key="2">
    <citation type="submission" date="2018-07" db="EMBL/GenBank/DDBJ databases">
        <authorList>
            <consortium name="NCBI Pathogen Detection Project"/>
        </authorList>
    </citation>
    <scope>NUCLEOTIDE SEQUENCE</scope>
    <source>
        <strain evidence="1">BCW_2644</strain>
    </source>
</reference>
<sequence length="53" mass="5960">MLTIPCVNQRGVGHSLNALLAHIDESELSPEQIKALRECVYRINILREKGMQA</sequence>